<dbReference type="RefSeq" id="WP_076348897.1">
    <property type="nucleotide sequence ID" value="NZ_FTOO01000013.1"/>
</dbReference>
<dbReference type="PROSITE" id="PS00409">
    <property type="entry name" value="PROKAR_NTER_METHYL"/>
    <property type="match status" value="1"/>
</dbReference>
<protein>
    <submittedName>
        <fullName evidence="4">Prepilin-type N-terminal cleavage/methylation domain-containing protein</fullName>
    </submittedName>
</protein>
<dbReference type="Pfam" id="PF07963">
    <property type="entry name" value="N_methyl"/>
    <property type="match status" value="1"/>
</dbReference>
<dbReference type="InterPro" id="IPR012902">
    <property type="entry name" value="N_methyl_site"/>
</dbReference>
<evidence type="ECO:0000256" key="3">
    <source>
        <dbReference type="SAM" id="Phobius"/>
    </source>
</evidence>
<dbReference type="OrthoDB" id="2375027at2"/>
<dbReference type="STRING" id="252246.SAMN05421799_11366"/>
<dbReference type="GO" id="GO:0030420">
    <property type="term" value="P:establishment of competence for transformation"/>
    <property type="evidence" value="ECO:0007669"/>
    <property type="project" value="UniProtKB-KW"/>
</dbReference>
<evidence type="ECO:0000313" key="5">
    <source>
        <dbReference type="Proteomes" id="UP000186156"/>
    </source>
</evidence>
<accession>A0A1N7PH27</accession>
<dbReference type="NCBIfam" id="TIGR02532">
    <property type="entry name" value="IV_pilin_GFxxxE"/>
    <property type="match status" value="1"/>
</dbReference>
<keyword evidence="3" id="KW-1133">Transmembrane helix</keyword>
<keyword evidence="5" id="KW-1185">Reference proteome</keyword>
<dbReference type="Proteomes" id="UP000186156">
    <property type="component" value="Unassembled WGS sequence"/>
</dbReference>
<sequence>MQRARRTAEAMKCWRAKGFTLIEVLASVVIIVIAGTAALFAVESVQAGQLKEAEYSKALGLATTIAEEIRDRDPNAQINVFAPVTQQTILSTNGGNIIATLFSSLQIFQTAVSTVWASLLNSLIASGAWGNLDLENLVAQWINSPSQQWAYQLQQWSQQGQIPTIQQNILQHQQALVPFEIVVPGDALGDNPPAPDSVLYIPSPSSLSTESAPGSLSGTMTYTEFVLALVRGGQMWNAPYTLMDGYKCTVNAQRVSAGSGSMPSVWNYTVTVTSPHGARATVTVPVVG</sequence>
<comment type="subcellular location">
    <subcellularLocation>
        <location evidence="1">Cell surface</location>
    </subcellularLocation>
</comment>
<dbReference type="AlphaFoldDB" id="A0A1N7PH27"/>
<keyword evidence="3" id="KW-0472">Membrane</keyword>
<dbReference type="GO" id="GO:0009986">
    <property type="term" value="C:cell surface"/>
    <property type="evidence" value="ECO:0007669"/>
    <property type="project" value="UniProtKB-SubCell"/>
</dbReference>
<evidence type="ECO:0000256" key="2">
    <source>
        <dbReference type="ARBA" id="ARBA00023287"/>
    </source>
</evidence>
<name>A0A1N7PH27_9BACL</name>
<organism evidence="4 5">
    <name type="scientific">Alicyclobacillus vulcanalis</name>
    <dbReference type="NCBI Taxonomy" id="252246"/>
    <lineage>
        <taxon>Bacteria</taxon>
        <taxon>Bacillati</taxon>
        <taxon>Bacillota</taxon>
        <taxon>Bacilli</taxon>
        <taxon>Bacillales</taxon>
        <taxon>Alicyclobacillaceae</taxon>
        <taxon>Alicyclobacillus</taxon>
    </lineage>
</organism>
<keyword evidence="3" id="KW-0812">Transmembrane</keyword>
<reference evidence="5" key="1">
    <citation type="submission" date="2017-01" db="EMBL/GenBank/DDBJ databases">
        <authorList>
            <person name="Varghese N."/>
            <person name="Submissions S."/>
        </authorList>
    </citation>
    <scope>NUCLEOTIDE SEQUENCE [LARGE SCALE GENOMIC DNA]</scope>
    <source>
        <strain evidence="5">DSM 16176</strain>
    </source>
</reference>
<proteinExistence type="predicted"/>
<evidence type="ECO:0000313" key="4">
    <source>
        <dbReference type="EMBL" id="SIT09935.1"/>
    </source>
</evidence>
<keyword evidence="2" id="KW-0178">Competence</keyword>
<feature type="transmembrane region" description="Helical" evidence="3">
    <location>
        <begin position="21"/>
        <end position="42"/>
    </location>
</feature>
<evidence type="ECO:0000256" key="1">
    <source>
        <dbReference type="ARBA" id="ARBA00004241"/>
    </source>
</evidence>
<gene>
    <name evidence="4" type="ORF">SAMN05421799_11366</name>
</gene>
<dbReference type="EMBL" id="FTOO01000013">
    <property type="protein sequence ID" value="SIT09935.1"/>
    <property type="molecule type" value="Genomic_DNA"/>
</dbReference>